<name>A0A2P4WZU7_9STRA</name>
<gene>
    <name evidence="1" type="ORF">PHPALM_36477</name>
</gene>
<reference evidence="1 2" key="1">
    <citation type="journal article" date="2017" name="Genome Biol. Evol.">
        <title>Phytophthora megakarya and P. palmivora, closely related causal agents of cacao black pod rot, underwent increases in genome sizes and gene numbers by different mechanisms.</title>
        <authorList>
            <person name="Ali S.S."/>
            <person name="Shao J."/>
            <person name="Lary D.J."/>
            <person name="Kronmiller B."/>
            <person name="Shen D."/>
            <person name="Strem M.D."/>
            <person name="Amoako-Attah I."/>
            <person name="Akrofi A.Y."/>
            <person name="Begoude B.A."/>
            <person name="Ten Hoopen G.M."/>
            <person name="Coulibaly K."/>
            <person name="Kebe B.I."/>
            <person name="Melnick R.L."/>
            <person name="Guiltinan M.J."/>
            <person name="Tyler B.M."/>
            <person name="Meinhardt L.W."/>
            <person name="Bailey B.A."/>
        </authorList>
    </citation>
    <scope>NUCLEOTIDE SEQUENCE [LARGE SCALE GENOMIC DNA]</scope>
    <source>
        <strain evidence="2">sbr112.9</strain>
    </source>
</reference>
<accession>A0A2P4WZU7</accession>
<comment type="caution">
    <text evidence="1">The sequence shown here is derived from an EMBL/GenBank/DDBJ whole genome shotgun (WGS) entry which is preliminary data.</text>
</comment>
<organism evidence="1 2">
    <name type="scientific">Phytophthora palmivora</name>
    <dbReference type="NCBI Taxonomy" id="4796"/>
    <lineage>
        <taxon>Eukaryota</taxon>
        <taxon>Sar</taxon>
        <taxon>Stramenopiles</taxon>
        <taxon>Oomycota</taxon>
        <taxon>Peronosporomycetes</taxon>
        <taxon>Peronosporales</taxon>
        <taxon>Peronosporaceae</taxon>
        <taxon>Phytophthora</taxon>
    </lineage>
</organism>
<evidence type="ECO:0000313" key="2">
    <source>
        <dbReference type="Proteomes" id="UP000237271"/>
    </source>
</evidence>
<protein>
    <submittedName>
        <fullName evidence="1">Uncharacterized protein</fullName>
    </submittedName>
</protein>
<sequence length="236" mass="26506">MERLRQLAKSSAHDECGYGSVNHGNVHSKADKKPWTTYAPGVVSYPIFQHSTWSRFSGFYEFCDEGYPRKFASSWRFPERCRIRTIPEVELSVLIQERGSSPYTPLNRVYAIKVVFGVGPGGQAAIQAGKPGSLEVLRQDVDAFGRETRELHRRIDHRVPTSALKELRQDTLSHEVQRRMSSYEPQGYSNHSADGYGSCGCSCDLAPPYSLYKSHGYQPVFQSQAPPTVASVVRET</sequence>
<keyword evidence="2" id="KW-1185">Reference proteome</keyword>
<dbReference type="AlphaFoldDB" id="A0A2P4WZU7"/>
<proteinExistence type="predicted"/>
<dbReference type="EMBL" id="NCKW01020146">
    <property type="protein sequence ID" value="POM58826.1"/>
    <property type="molecule type" value="Genomic_DNA"/>
</dbReference>
<evidence type="ECO:0000313" key="1">
    <source>
        <dbReference type="EMBL" id="POM58826.1"/>
    </source>
</evidence>
<dbReference type="Proteomes" id="UP000237271">
    <property type="component" value="Unassembled WGS sequence"/>
</dbReference>